<keyword evidence="3" id="KW-0677">Repeat</keyword>
<feature type="compositionally biased region" description="Polar residues" evidence="7">
    <location>
        <begin position="461"/>
        <end position="480"/>
    </location>
</feature>
<dbReference type="Pfam" id="PF01595">
    <property type="entry name" value="CNNM"/>
    <property type="match status" value="1"/>
</dbReference>
<dbReference type="GO" id="GO:0016020">
    <property type="term" value="C:membrane"/>
    <property type="evidence" value="ECO:0007669"/>
    <property type="project" value="UniProtKB-SubCell"/>
</dbReference>
<feature type="compositionally biased region" description="Basic and acidic residues" evidence="7">
    <location>
        <begin position="441"/>
        <end position="459"/>
    </location>
</feature>
<dbReference type="SUPFAM" id="SSF54631">
    <property type="entry name" value="CBS-domain pair"/>
    <property type="match status" value="1"/>
</dbReference>
<feature type="transmembrane region" description="Helical" evidence="8">
    <location>
        <begin position="100"/>
        <end position="119"/>
    </location>
</feature>
<dbReference type="GO" id="GO:0005737">
    <property type="term" value="C:cytoplasm"/>
    <property type="evidence" value="ECO:0007669"/>
    <property type="project" value="TreeGrafter"/>
</dbReference>
<dbReference type="EMBL" id="HBGN01013170">
    <property type="protein sequence ID" value="CAD9325055.1"/>
    <property type="molecule type" value="Transcribed_RNA"/>
</dbReference>
<keyword evidence="2 6" id="KW-0812">Transmembrane</keyword>
<accession>A0A7S2EAK7</accession>
<dbReference type="AlphaFoldDB" id="A0A7S2EAK7"/>
<evidence type="ECO:0000256" key="4">
    <source>
        <dbReference type="ARBA" id="ARBA00022989"/>
    </source>
</evidence>
<evidence type="ECO:0000256" key="1">
    <source>
        <dbReference type="ARBA" id="ARBA00004141"/>
    </source>
</evidence>
<dbReference type="PROSITE" id="PS51846">
    <property type="entry name" value="CNNM"/>
    <property type="match status" value="1"/>
</dbReference>
<gene>
    <name evidence="10" type="ORF">DBRI1063_LOCUS8426</name>
</gene>
<evidence type="ECO:0000256" key="3">
    <source>
        <dbReference type="ARBA" id="ARBA00022737"/>
    </source>
</evidence>
<dbReference type="CDD" id="cd04590">
    <property type="entry name" value="CBS_pair_CorC_HlyC_assoc"/>
    <property type="match status" value="1"/>
</dbReference>
<organism evidence="10">
    <name type="scientific">Ditylum brightwellii</name>
    <dbReference type="NCBI Taxonomy" id="49249"/>
    <lineage>
        <taxon>Eukaryota</taxon>
        <taxon>Sar</taxon>
        <taxon>Stramenopiles</taxon>
        <taxon>Ochrophyta</taxon>
        <taxon>Bacillariophyta</taxon>
        <taxon>Mediophyceae</taxon>
        <taxon>Lithodesmiophycidae</taxon>
        <taxon>Lithodesmiales</taxon>
        <taxon>Lithodesmiaceae</taxon>
        <taxon>Ditylum</taxon>
    </lineage>
</organism>
<dbReference type="Gene3D" id="3.10.580.10">
    <property type="entry name" value="CBS-domain"/>
    <property type="match status" value="1"/>
</dbReference>
<protein>
    <recommendedName>
        <fullName evidence="9">CNNM transmembrane domain-containing protein</fullName>
    </recommendedName>
</protein>
<dbReference type="GO" id="GO:0010960">
    <property type="term" value="P:magnesium ion homeostasis"/>
    <property type="evidence" value="ECO:0007669"/>
    <property type="project" value="InterPro"/>
</dbReference>
<dbReference type="InterPro" id="IPR045095">
    <property type="entry name" value="ACDP"/>
</dbReference>
<dbReference type="PANTHER" id="PTHR12064:SF97">
    <property type="entry name" value="METAL TRANSPORTER CNNM-5"/>
    <property type="match status" value="1"/>
</dbReference>
<keyword evidence="5 6" id="KW-0472">Membrane</keyword>
<evidence type="ECO:0000256" key="6">
    <source>
        <dbReference type="PROSITE-ProRule" id="PRU01193"/>
    </source>
</evidence>
<evidence type="ECO:0000256" key="7">
    <source>
        <dbReference type="SAM" id="MobiDB-lite"/>
    </source>
</evidence>
<keyword evidence="4 6" id="KW-1133">Transmembrane helix</keyword>
<feature type="region of interest" description="Disordered" evidence="7">
    <location>
        <begin position="435"/>
        <end position="497"/>
    </location>
</feature>
<evidence type="ECO:0000256" key="2">
    <source>
        <dbReference type="ARBA" id="ARBA00022692"/>
    </source>
</evidence>
<evidence type="ECO:0000259" key="9">
    <source>
        <dbReference type="PROSITE" id="PS51846"/>
    </source>
</evidence>
<sequence length="497" mass="55260">MGLLSIDILTLLIKERAGSTESERQQAQKLLPVVKDHHRLLVTLLLMNSIANEALPIFLDEIVPSYVAVIMSVTLVLFFGEIIPSAFFTGPEQMKIASNLVPLVKFVMLLLSPLAYPIAKMLDYAFHSEDDSCSINLFNRDELAALVRIQYEERIIAKTSSKAQMMRMSMSISHEDDEDEELNGNHSEYQSTSSRSIREAVTKYEVSQTMRALRRADNQSFESLCLDEVGIAEGALRLGATKAIDVYTPLSKVFGIPLDATLTEKLIVDIYRSGYSRIPVYENDAPHAIRGVLLTRQLVVVSPSDERKVDTLPLMQPICVSPQEDVLTLINEFQTGGSANRGGHQAIVCSNPELANDALDNGKAIPEEAGVMGIVTFEDVIEELLQEEIYDEMDHAERSAGWAVNDLFTKWWKERQHERLTAKISVTAASLSKNLPIEPATKQKKEDQTTQENKTKEIDESISQTTALLPSSTDDTTNLMTIDESEQSSSYGTINSV</sequence>
<feature type="transmembrane region" description="Helical" evidence="8">
    <location>
        <begin position="65"/>
        <end position="88"/>
    </location>
</feature>
<reference evidence="10" key="1">
    <citation type="submission" date="2021-01" db="EMBL/GenBank/DDBJ databases">
        <authorList>
            <person name="Corre E."/>
            <person name="Pelletier E."/>
            <person name="Niang G."/>
            <person name="Scheremetjew M."/>
            <person name="Finn R."/>
            <person name="Kale V."/>
            <person name="Holt S."/>
            <person name="Cochrane G."/>
            <person name="Meng A."/>
            <person name="Brown T."/>
            <person name="Cohen L."/>
        </authorList>
    </citation>
    <scope>NUCLEOTIDE SEQUENCE</scope>
    <source>
        <strain evidence="10">Pop2</strain>
    </source>
</reference>
<dbReference type="PANTHER" id="PTHR12064">
    <property type="entry name" value="METAL TRANSPORTER CNNM"/>
    <property type="match status" value="1"/>
</dbReference>
<dbReference type="InterPro" id="IPR046342">
    <property type="entry name" value="CBS_dom_sf"/>
</dbReference>
<evidence type="ECO:0000256" key="5">
    <source>
        <dbReference type="ARBA" id="ARBA00023136"/>
    </source>
</evidence>
<dbReference type="InterPro" id="IPR002550">
    <property type="entry name" value="CNNM"/>
</dbReference>
<name>A0A7S2EAK7_9STRA</name>
<dbReference type="InterPro" id="IPR044751">
    <property type="entry name" value="Ion_transp-like_CBS"/>
</dbReference>
<comment type="subcellular location">
    <subcellularLocation>
        <location evidence="1">Membrane</location>
        <topology evidence="1">Multi-pass membrane protein</topology>
    </subcellularLocation>
</comment>
<feature type="compositionally biased region" description="Polar residues" evidence="7">
    <location>
        <begin position="487"/>
        <end position="497"/>
    </location>
</feature>
<feature type="domain" description="CNNM transmembrane" evidence="9">
    <location>
        <begin position="1"/>
        <end position="161"/>
    </location>
</feature>
<evidence type="ECO:0000313" key="10">
    <source>
        <dbReference type="EMBL" id="CAD9325055.1"/>
    </source>
</evidence>
<proteinExistence type="predicted"/>
<dbReference type="GO" id="GO:0030026">
    <property type="term" value="P:intracellular manganese ion homeostasis"/>
    <property type="evidence" value="ECO:0007669"/>
    <property type="project" value="TreeGrafter"/>
</dbReference>
<evidence type="ECO:0000256" key="8">
    <source>
        <dbReference type="SAM" id="Phobius"/>
    </source>
</evidence>